<sequence length="286" mass="32832">MGNPDDSKKEKKGEKKRQRISSSSGNENSETIQDGAFVTLKLTEYQALLDRLKAVEDTMTEREKHILQLEARLCEAETSINEVKTECSSVAESLTYTQKEQDDLKERMSLCENELSAQGDEISKQSVYSRRWNLIFYRIPEFSGEDCALLVKNVLTDNLKLEEAEVRSMKLCAVHRIGQHRRSKIRPIIVRFTCRADRDKVWKCHYILEHSSVSVGEDLPKTIQDIRAKVLLPAMTKAKETPSTKATIVGDRLIVNGKSYFHYQIPQKWQVNQQVPQQQVEEQGES</sequence>
<name>A0AAD9QV13_ACRCE</name>
<feature type="region of interest" description="Disordered" evidence="1">
    <location>
        <begin position="1"/>
        <end position="30"/>
    </location>
</feature>
<reference evidence="2" key="2">
    <citation type="journal article" date="2023" name="Science">
        <title>Genomic signatures of disease resistance in endangered staghorn corals.</title>
        <authorList>
            <person name="Vollmer S.V."/>
            <person name="Selwyn J.D."/>
            <person name="Despard B.A."/>
            <person name="Roesel C.L."/>
        </authorList>
    </citation>
    <scope>NUCLEOTIDE SEQUENCE</scope>
    <source>
        <strain evidence="2">K2</strain>
    </source>
</reference>
<protein>
    <submittedName>
        <fullName evidence="2">Uncharacterized protein</fullName>
    </submittedName>
</protein>
<dbReference type="Proteomes" id="UP001249851">
    <property type="component" value="Unassembled WGS sequence"/>
</dbReference>
<comment type="caution">
    <text evidence="2">The sequence shown here is derived from an EMBL/GenBank/DDBJ whole genome shotgun (WGS) entry which is preliminary data.</text>
</comment>
<evidence type="ECO:0000313" key="3">
    <source>
        <dbReference type="Proteomes" id="UP001249851"/>
    </source>
</evidence>
<keyword evidence="3" id="KW-1185">Reference proteome</keyword>
<proteinExistence type="predicted"/>
<feature type="compositionally biased region" description="Polar residues" evidence="1">
    <location>
        <begin position="20"/>
        <end position="30"/>
    </location>
</feature>
<evidence type="ECO:0000313" key="2">
    <source>
        <dbReference type="EMBL" id="KAK2567900.1"/>
    </source>
</evidence>
<feature type="compositionally biased region" description="Basic and acidic residues" evidence="1">
    <location>
        <begin position="1"/>
        <end position="13"/>
    </location>
</feature>
<dbReference type="Gene3D" id="3.30.70.1820">
    <property type="entry name" value="L1 transposable element, RRM domain"/>
    <property type="match status" value="1"/>
</dbReference>
<evidence type="ECO:0000256" key="1">
    <source>
        <dbReference type="SAM" id="MobiDB-lite"/>
    </source>
</evidence>
<gene>
    <name evidence="2" type="ORF">P5673_007790</name>
</gene>
<accession>A0AAD9QV13</accession>
<reference evidence="2" key="1">
    <citation type="journal article" date="2023" name="G3 (Bethesda)">
        <title>Whole genome assembly and annotation of the endangered Caribbean coral Acropora cervicornis.</title>
        <authorList>
            <person name="Selwyn J.D."/>
            <person name="Vollmer S.V."/>
        </authorList>
    </citation>
    <scope>NUCLEOTIDE SEQUENCE</scope>
    <source>
        <strain evidence="2">K2</strain>
    </source>
</reference>
<dbReference type="AlphaFoldDB" id="A0AAD9QV13"/>
<dbReference type="EMBL" id="JARQWQ010000013">
    <property type="protein sequence ID" value="KAK2567900.1"/>
    <property type="molecule type" value="Genomic_DNA"/>
</dbReference>
<organism evidence="2 3">
    <name type="scientific">Acropora cervicornis</name>
    <name type="common">Staghorn coral</name>
    <dbReference type="NCBI Taxonomy" id="6130"/>
    <lineage>
        <taxon>Eukaryota</taxon>
        <taxon>Metazoa</taxon>
        <taxon>Cnidaria</taxon>
        <taxon>Anthozoa</taxon>
        <taxon>Hexacorallia</taxon>
        <taxon>Scleractinia</taxon>
        <taxon>Astrocoeniina</taxon>
        <taxon>Acroporidae</taxon>
        <taxon>Acropora</taxon>
    </lineage>
</organism>